<keyword evidence="1" id="KW-0472">Membrane</keyword>
<dbReference type="EMBL" id="HACM01000389">
    <property type="protein sequence ID" value="CRZ00831.1"/>
    <property type="molecule type" value="Transcribed_RNA"/>
</dbReference>
<reference evidence="2" key="1">
    <citation type="submission" date="2015-04" db="EMBL/GenBank/DDBJ databases">
        <title>The genome sequence of the plant pathogenic Rhizarian Plasmodiophora brassicae reveals insights in its biotrophic life cycle and the origin of chitin synthesis.</title>
        <authorList>
            <person name="Schwelm A."/>
            <person name="Fogelqvist J."/>
            <person name="Knaust A."/>
            <person name="Julke S."/>
            <person name="Lilja T."/>
            <person name="Dhandapani V."/>
            <person name="Bonilla-Rosso G."/>
            <person name="Karlsson M."/>
            <person name="Shevchenko A."/>
            <person name="Choi S.R."/>
            <person name="Kim H.G."/>
            <person name="Park J.Y."/>
            <person name="Lim Y.P."/>
            <person name="Ludwig-Muller J."/>
            <person name="Dixelius C."/>
        </authorList>
    </citation>
    <scope>NUCLEOTIDE SEQUENCE</scope>
    <source>
        <tissue evidence="2">Potato root galls</tissue>
    </source>
</reference>
<keyword evidence="1" id="KW-1133">Transmembrane helix</keyword>
<organism evidence="2">
    <name type="scientific">Spongospora subterranea</name>
    <dbReference type="NCBI Taxonomy" id="70186"/>
    <lineage>
        <taxon>Eukaryota</taxon>
        <taxon>Sar</taxon>
        <taxon>Rhizaria</taxon>
        <taxon>Endomyxa</taxon>
        <taxon>Phytomyxea</taxon>
        <taxon>Plasmodiophorida</taxon>
        <taxon>Plasmodiophoridae</taxon>
        <taxon>Spongospora</taxon>
    </lineage>
</organism>
<evidence type="ECO:0000256" key="1">
    <source>
        <dbReference type="SAM" id="Phobius"/>
    </source>
</evidence>
<proteinExistence type="predicted"/>
<feature type="transmembrane region" description="Helical" evidence="1">
    <location>
        <begin position="108"/>
        <end position="130"/>
    </location>
</feature>
<feature type="transmembrane region" description="Helical" evidence="1">
    <location>
        <begin position="32"/>
        <end position="52"/>
    </location>
</feature>
<sequence length="192" mass="20643">MLIVTTLFVELFHSNTVRPTSAASIHLAFIIAWSPLTGAFPFVCTADVVLFSPGKDITSVVLPVIFKGLVLFIALVALVFVAGNISSASSSNCFGIVWFFEVDCSPPVVYRGVVLFIELVAFVMLLAGITSSSSNCFGVVWFFEMDCSPPVVYTGVVLFIEFVALVMLLAGITSFAFEELVMFVAGALWLSA</sequence>
<protein>
    <submittedName>
        <fullName evidence="2">Uncharacterized protein</fullName>
    </submittedName>
</protein>
<accession>A0A0H5QHP2</accession>
<feature type="transmembrane region" description="Helical" evidence="1">
    <location>
        <begin position="64"/>
        <end position="88"/>
    </location>
</feature>
<keyword evidence="1" id="KW-0812">Transmembrane</keyword>
<feature type="transmembrane region" description="Helical" evidence="1">
    <location>
        <begin position="151"/>
        <end position="177"/>
    </location>
</feature>
<dbReference type="AlphaFoldDB" id="A0A0H5QHP2"/>
<name>A0A0H5QHP2_9EUKA</name>
<evidence type="ECO:0000313" key="2">
    <source>
        <dbReference type="EMBL" id="CRZ00831.1"/>
    </source>
</evidence>